<dbReference type="SMART" id="SM00355">
    <property type="entry name" value="ZnF_C2H2"/>
    <property type="match status" value="2"/>
</dbReference>
<keyword evidence="4" id="KW-0862">Zinc</keyword>
<keyword evidence="3 6" id="KW-0863">Zinc-finger</keyword>
<organism evidence="9">
    <name type="scientific">Culicoides sonorensis</name>
    <name type="common">Biting midge</name>
    <dbReference type="NCBI Taxonomy" id="179676"/>
    <lineage>
        <taxon>Eukaryota</taxon>
        <taxon>Metazoa</taxon>
        <taxon>Ecdysozoa</taxon>
        <taxon>Arthropoda</taxon>
        <taxon>Hexapoda</taxon>
        <taxon>Insecta</taxon>
        <taxon>Pterygota</taxon>
        <taxon>Neoptera</taxon>
        <taxon>Endopterygota</taxon>
        <taxon>Diptera</taxon>
        <taxon>Nematocera</taxon>
        <taxon>Chironomoidea</taxon>
        <taxon>Ceratopogonidae</taxon>
        <taxon>Ceratopogoninae</taxon>
        <taxon>Culicoides</taxon>
        <taxon>Monoculicoides</taxon>
    </lineage>
</organism>
<keyword evidence="5" id="KW-0539">Nucleus</keyword>
<evidence type="ECO:0000256" key="1">
    <source>
        <dbReference type="ARBA" id="ARBA00004123"/>
    </source>
</evidence>
<feature type="compositionally biased region" description="Low complexity" evidence="7">
    <location>
        <begin position="224"/>
        <end position="285"/>
    </location>
</feature>
<dbReference type="OMA" id="ATAMQPM"/>
<dbReference type="GO" id="GO:0003677">
    <property type="term" value="F:DNA binding"/>
    <property type="evidence" value="ECO:0007669"/>
    <property type="project" value="InterPro"/>
</dbReference>
<name>A0A336M4Z5_CULSO</name>
<evidence type="ECO:0000256" key="7">
    <source>
        <dbReference type="SAM" id="MobiDB-lite"/>
    </source>
</evidence>
<dbReference type="CDD" id="cd20908">
    <property type="entry name" value="SUF4-like"/>
    <property type="match status" value="1"/>
</dbReference>
<evidence type="ECO:0000256" key="3">
    <source>
        <dbReference type="ARBA" id="ARBA00022771"/>
    </source>
</evidence>
<feature type="domain" description="BED-type" evidence="8">
    <location>
        <begin position="6"/>
        <end position="65"/>
    </location>
</feature>
<dbReference type="GO" id="GO:0005634">
    <property type="term" value="C:nucleus"/>
    <property type="evidence" value="ECO:0007669"/>
    <property type="project" value="UniProtKB-SubCell"/>
</dbReference>
<accession>A0A336M4Z5</accession>
<evidence type="ECO:0000256" key="6">
    <source>
        <dbReference type="PROSITE-ProRule" id="PRU00027"/>
    </source>
</evidence>
<dbReference type="GO" id="GO:0008270">
    <property type="term" value="F:zinc ion binding"/>
    <property type="evidence" value="ECO:0007669"/>
    <property type="project" value="UniProtKB-KW"/>
</dbReference>
<feature type="region of interest" description="Disordered" evidence="7">
    <location>
        <begin position="92"/>
        <end position="138"/>
    </location>
</feature>
<feature type="region of interest" description="Disordered" evidence="7">
    <location>
        <begin position="214"/>
        <end position="287"/>
    </location>
</feature>
<proteinExistence type="predicted"/>
<dbReference type="InterPro" id="IPR003656">
    <property type="entry name" value="Znf_BED"/>
</dbReference>
<protein>
    <submittedName>
        <fullName evidence="9">CSON011915 protein</fullName>
    </submittedName>
</protein>
<dbReference type="EMBL" id="UFQT01000541">
    <property type="protein sequence ID" value="SSX25080.1"/>
    <property type="molecule type" value="Genomic_DNA"/>
</dbReference>
<feature type="compositionally biased region" description="Polar residues" evidence="7">
    <location>
        <begin position="214"/>
        <end position="223"/>
    </location>
</feature>
<gene>
    <name evidence="9" type="primary">CSON011915</name>
</gene>
<keyword evidence="2" id="KW-0479">Metal-binding</keyword>
<feature type="compositionally biased region" description="Polar residues" evidence="7">
    <location>
        <begin position="122"/>
        <end position="134"/>
    </location>
</feature>
<evidence type="ECO:0000256" key="2">
    <source>
        <dbReference type="ARBA" id="ARBA00022723"/>
    </source>
</evidence>
<evidence type="ECO:0000313" key="9">
    <source>
        <dbReference type="EMBL" id="SSX25080.1"/>
    </source>
</evidence>
<dbReference type="AlphaFoldDB" id="A0A336M4Z5"/>
<dbReference type="PANTHER" id="PTHR23215:SF0">
    <property type="entry name" value="BUB3-INTERACTING AND GLEBS MOTIF-CONTAINING PROTEIN ZNF207"/>
    <property type="match status" value="1"/>
</dbReference>
<evidence type="ECO:0000256" key="5">
    <source>
        <dbReference type="ARBA" id="ARBA00023242"/>
    </source>
</evidence>
<dbReference type="PROSITE" id="PS00028">
    <property type="entry name" value="ZINC_FINGER_C2H2_1"/>
    <property type="match status" value="2"/>
</dbReference>
<evidence type="ECO:0000259" key="8">
    <source>
        <dbReference type="PROSITE" id="PS50808"/>
    </source>
</evidence>
<feature type="compositionally biased region" description="Low complexity" evidence="7">
    <location>
        <begin position="322"/>
        <end position="348"/>
    </location>
</feature>
<evidence type="ECO:0000256" key="4">
    <source>
        <dbReference type="ARBA" id="ARBA00022833"/>
    </source>
</evidence>
<reference evidence="9" key="1">
    <citation type="submission" date="2018-07" db="EMBL/GenBank/DDBJ databases">
        <authorList>
            <person name="Quirk P.G."/>
            <person name="Krulwich T.A."/>
        </authorList>
    </citation>
    <scope>NUCLEOTIDE SEQUENCE</scope>
</reference>
<dbReference type="PANTHER" id="PTHR23215">
    <property type="entry name" value="ZINC FINGER PROTEIN 207"/>
    <property type="match status" value="1"/>
</dbReference>
<dbReference type="PROSITE" id="PS50808">
    <property type="entry name" value="ZF_BED"/>
    <property type="match status" value="1"/>
</dbReference>
<dbReference type="InterPro" id="IPR013087">
    <property type="entry name" value="Znf_C2H2_type"/>
</dbReference>
<comment type="subcellular location">
    <subcellularLocation>
        <location evidence="1">Nucleus</location>
    </subcellularLocation>
</comment>
<sequence>MGRKKRKLTKPWCWYCNREFDDEKILVQHQKAKHFKCHICHKKLYTGPGLSIHCMQVHKESIDKVPNALPNRSNIEIEIYGMEGIPPEDIKEHEKQKGGQSSGGKSDSEDDDGPSAKKNKTETVASTSVGLVQTQQPAAPPVMAQPPNLLVPQHQFPGQFHQMQFMPPQFMQHPGMPPMMMRPPLFPAGAATAVSNTIVGAPKPTFPAYSAATISAPPTTKNPSNGVSTNGTNSNNNNNTTNNSNNTNNTSNNDKTPANSSQGTSNGSSSEPTKSISTSGTSTKIMHPSEDCSLEELKARKPFYVQKIRAAKMCAAQSASISANSQSNQSSNSSVSSSTPNSVSTPVSEGYNPITSMPSQMKEHQQRMMTHQEQVVAVQAAVAANQQKQLAEEINRAAIIQRLQAARPAATAMQPMGMVQAMHFMPQMMRQAVPQGLLPGQMIRPPMGAPPMGFGQPGR</sequence>
<dbReference type="VEuPathDB" id="VectorBase:CSON011915"/>
<feature type="region of interest" description="Disordered" evidence="7">
    <location>
        <begin position="322"/>
        <end position="352"/>
    </location>
</feature>